<evidence type="ECO:0000256" key="1">
    <source>
        <dbReference type="ARBA" id="ARBA00008061"/>
    </source>
</evidence>
<dbReference type="InterPro" id="IPR006047">
    <property type="entry name" value="GH13_cat_dom"/>
</dbReference>
<keyword evidence="2 6" id="KW-0378">Hydrolase</keyword>
<evidence type="ECO:0000313" key="6">
    <source>
        <dbReference type="EMBL" id="BCX89304.1"/>
    </source>
</evidence>
<accession>A0AAU9D2T5</accession>
<dbReference type="GO" id="GO:0004135">
    <property type="term" value="F:amylo-alpha-1,6-glucosidase activity"/>
    <property type="evidence" value="ECO:0007669"/>
    <property type="project" value="InterPro"/>
</dbReference>
<dbReference type="NCBIfam" id="TIGR02100">
    <property type="entry name" value="glgX_debranch"/>
    <property type="match status" value="1"/>
</dbReference>
<dbReference type="EMBL" id="AP024718">
    <property type="protein sequence ID" value="BCX89304.1"/>
    <property type="molecule type" value="Genomic_DNA"/>
</dbReference>
<dbReference type="SMART" id="SM00642">
    <property type="entry name" value="Aamy"/>
    <property type="match status" value="1"/>
</dbReference>
<dbReference type="Gene3D" id="3.20.20.80">
    <property type="entry name" value="Glycosidases"/>
    <property type="match status" value="1"/>
</dbReference>
<dbReference type="SUPFAM" id="SSF81296">
    <property type="entry name" value="E set domains"/>
    <property type="match status" value="1"/>
</dbReference>
<dbReference type="CDD" id="cd02856">
    <property type="entry name" value="E_set_GDE_Isoamylase_N"/>
    <property type="match status" value="1"/>
</dbReference>
<proteinExistence type="inferred from homology"/>
<evidence type="ECO:0000256" key="3">
    <source>
        <dbReference type="ARBA" id="ARBA00022946"/>
    </source>
</evidence>
<dbReference type="GO" id="GO:0019156">
    <property type="term" value="F:isoamylase activity"/>
    <property type="evidence" value="ECO:0007669"/>
    <property type="project" value="UniProtKB-EC"/>
</dbReference>
<dbReference type="SUPFAM" id="SSF51445">
    <property type="entry name" value="(Trans)glycosidases"/>
    <property type="match status" value="1"/>
</dbReference>
<evidence type="ECO:0000256" key="2">
    <source>
        <dbReference type="ARBA" id="ARBA00022801"/>
    </source>
</evidence>
<dbReference type="Pfam" id="PF02922">
    <property type="entry name" value="CBM_48"/>
    <property type="match status" value="1"/>
</dbReference>
<dbReference type="Proteomes" id="UP001321450">
    <property type="component" value="Chromosome"/>
</dbReference>
<sequence length="707" mass="80287">METALTISRGRPLPLGVHGFDGGMNFAIFSRNATRMWLLLFDDPAVLEPTWCFELDPATHRTGDIWHVYVHGARPGLTYVFQADGPFAPHEGHRFNPQRALLDPYATALTGVEHWDFAMLCDRWLEEHPDEPIPKAQYRVKGLIPSEREFDWDGDRHPKIPWSETVIYETHVRGLTIHPSSCAHYPGTYLGVIEKIPYFKELGITTLELMPVHQFNPHELDRRNPLTGEPLVNYWGYSTVAFFAPHAQYSTGRSIDAQITEFKAMVKALHEAGIEVILDVVFNHTAEGNEHGPTLNFKGLDNSIYYLLDEHDKSRYLNYSGCGNTFNCNHPVVRGYILECLRYWVTEMHVDGFRFDLASILGRDRSGRLVPNPPLLESIAEDPILGSVKLIAEAWDAGGAYQVGFFPGERWSEWNGQYRDDVRRYWRGDDGMLGPFATRLCGSADLYQHSGKTPLNSVNFVTSHDGFTLNDLVSYEHKHNEANGEGNRDGTNENYSCNYGVEGPTDDPEIEAIRLRQIKNFLATLFLSRGVPMLLGGDEFRRTQRGNNNAYCQDNEISWYDWRLMKQNRPLVRFVSRLVRFRQAHPVLRKGDFYHPEEIEWFGPHGSPPDWRSGRALGAAIHPLDPEEPQLCLLFNAAPEAVSFHLPPPPPGQCWHVVVDTAAAPPEDIAAVGREKKLTRQDQLTLIGRSLYVLVAQAKAGKPRRRK</sequence>
<dbReference type="FunFam" id="3.20.20.80:FF:000054">
    <property type="entry name" value="Glycogen debranching enzyme"/>
    <property type="match status" value="1"/>
</dbReference>
<dbReference type="InterPro" id="IPR017853">
    <property type="entry name" value="GH"/>
</dbReference>
<comment type="similarity">
    <text evidence="1">Belongs to the glycosyl hydrolase 13 family.</text>
</comment>
<gene>
    <name evidence="6" type="ORF">MIN45_P1676</name>
</gene>
<evidence type="ECO:0000256" key="4">
    <source>
        <dbReference type="ARBA" id="ARBA00023295"/>
    </source>
</evidence>
<feature type="domain" description="Glycosyl hydrolase family 13 catalytic" evidence="5">
    <location>
        <begin position="176"/>
        <end position="582"/>
    </location>
</feature>
<reference evidence="7" key="1">
    <citation type="journal article" date="2024" name="Int. J. Syst. Evol. Microbiol.">
        <title>Methylomarinovum tepidoasis sp. nov., a moderately thermophilic methanotroph of the family Methylothermaceae isolated from a deep-sea hydrothermal field.</title>
        <authorList>
            <person name="Hirayama H."/>
            <person name="Takaki Y."/>
            <person name="Abe M."/>
            <person name="Miyazaki M."/>
            <person name="Uematsu K."/>
            <person name="Matsui Y."/>
            <person name="Takai K."/>
        </authorList>
    </citation>
    <scope>NUCLEOTIDE SEQUENCE [LARGE SCALE GENOMIC DNA]</scope>
    <source>
        <strain evidence="7">IN45</strain>
    </source>
</reference>
<protein>
    <submittedName>
        <fullName evidence="6">Isoamylase</fullName>
        <ecNumber evidence="6">3.2.1.68</ecNumber>
    </submittedName>
</protein>
<dbReference type="InterPro" id="IPR014756">
    <property type="entry name" value="Ig_E-set"/>
</dbReference>
<dbReference type="GO" id="GO:0005980">
    <property type="term" value="P:glycogen catabolic process"/>
    <property type="evidence" value="ECO:0007669"/>
    <property type="project" value="InterPro"/>
</dbReference>
<keyword evidence="3" id="KW-0809">Transit peptide</keyword>
<dbReference type="KEGG" id="meiy:MIN45_P1676"/>
<dbReference type="Pfam" id="PF00128">
    <property type="entry name" value="Alpha-amylase"/>
    <property type="match status" value="1"/>
</dbReference>
<keyword evidence="4 6" id="KW-0326">Glycosidase</keyword>
<organism evidence="6 7">
    <name type="scientific">Methylomarinovum tepidoasis</name>
    <dbReference type="NCBI Taxonomy" id="2840183"/>
    <lineage>
        <taxon>Bacteria</taxon>
        <taxon>Pseudomonadati</taxon>
        <taxon>Pseudomonadota</taxon>
        <taxon>Gammaproteobacteria</taxon>
        <taxon>Methylococcales</taxon>
        <taxon>Methylothermaceae</taxon>
        <taxon>Methylomarinovum</taxon>
    </lineage>
</organism>
<dbReference type="InterPro" id="IPR044505">
    <property type="entry name" value="GlgX_Isoamylase_N_E_set"/>
</dbReference>
<evidence type="ECO:0000259" key="5">
    <source>
        <dbReference type="SMART" id="SM00642"/>
    </source>
</evidence>
<name>A0AAU9D2T5_9GAMM</name>
<dbReference type="EC" id="3.2.1.68" evidence="6"/>
<dbReference type="SUPFAM" id="SSF51011">
    <property type="entry name" value="Glycosyl hydrolase domain"/>
    <property type="match status" value="1"/>
</dbReference>
<dbReference type="AlphaFoldDB" id="A0AAU9D2T5"/>
<evidence type="ECO:0000313" key="7">
    <source>
        <dbReference type="Proteomes" id="UP001321450"/>
    </source>
</evidence>
<dbReference type="InterPro" id="IPR004193">
    <property type="entry name" value="Glyco_hydro_13_N"/>
</dbReference>
<dbReference type="InterPro" id="IPR011837">
    <property type="entry name" value="Glycogen_debranch_GlgX"/>
</dbReference>
<dbReference type="Gene3D" id="2.60.40.1180">
    <property type="entry name" value="Golgi alpha-mannosidase II"/>
    <property type="match status" value="1"/>
</dbReference>
<dbReference type="PANTHER" id="PTHR43002">
    <property type="entry name" value="GLYCOGEN DEBRANCHING ENZYME"/>
    <property type="match status" value="1"/>
</dbReference>
<dbReference type="Gene3D" id="2.60.40.10">
    <property type="entry name" value="Immunoglobulins"/>
    <property type="match status" value="1"/>
</dbReference>
<dbReference type="InterPro" id="IPR013783">
    <property type="entry name" value="Ig-like_fold"/>
</dbReference>
<dbReference type="CDD" id="cd11326">
    <property type="entry name" value="AmyAc_Glg_debranch"/>
    <property type="match status" value="1"/>
</dbReference>
<dbReference type="InterPro" id="IPR013780">
    <property type="entry name" value="Glyco_hydro_b"/>
</dbReference>
<keyword evidence="7" id="KW-1185">Reference proteome</keyword>